<evidence type="ECO:0000313" key="2">
    <source>
        <dbReference type="Proteomes" id="UP000240912"/>
    </source>
</evidence>
<gene>
    <name evidence="1" type="ORF">C7T94_08520</name>
</gene>
<keyword evidence="2" id="KW-1185">Reference proteome</keyword>
<protein>
    <submittedName>
        <fullName evidence="1">Uncharacterized protein</fullName>
    </submittedName>
</protein>
<reference evidence="1 2" key="1">
    <citation type="submission" date="2018-03" db="EMBL/GenBank/DDBJ databases">
        <authorList>
            <person name="Keele B.F."/>
        </authorList>
    </citation>
    <scope>NUCLEOTIDE SEQUENCE [LARGE SCALE GENOMIC DNA]</scope>
    <source>
        <strain evidence="1 2">YL28-9</strain>
    </source>
</reference>
<comment type="caution">
    <text evidence="1">The sequence shown here is derived from an EMBL/GenBank/DDBJ whole genome shotgun (WGS) entry which is preliminary data.</text>
</comment>
<sequence>MCPGFLAREAHELALSKQMKIKTLTIAATAVTFACQINRTYLNREPAGPTGKKQDNMKYLFLLYNLPAPGKLQTSEDYARSC</sequence>
<dbReference type="AlphaFoldDB" id="A0A2T3HJY3"/>
<evidence type="ECO:0000313" key="1">
    <source>
        <dbReference type="EMBL" id="PST82691.1"/>
    </source>
</evidence>
<proteinExistence type="predicted"/>
<dbReference type="EMBL" id="PYLS01000005">
    <property type="protein sequence ID" value="PST82691.1"/>
    <property type="molecule type" value="Genomic_DNA"/>
</dbReference>
<organism evidence="1 2">
    <name type="scientific">Pedobacter yulinensis</name>
    <dbReference type="NCBI Taxonomy" id="2126353"/>
    <lineage>
        <taxon>Bacteria</taxon>
        <taxon>Pseudomonadati</taxon>
        <taxon>Bacteroidota</taxon>
        <taxon>Sphingobacteriia</taxon>
        <taxon>Sphingobacteriales</taxon>
        <taxon>Sphingobacteriaceae</taxon>
        <taxon>Pedobacter</taxon>
    </lineage>
</organism>
<dbReference type="Proteomes" id="UP000240912">
    <property type="component" value="Unassembled WGS sequence"/>
</dbReference>
<name>A0A2T3HJY3_9SPHI</name>
<accession>A0A2T3HJY3</accession>